<evidence type="ECO:0000313" key="2">
    <source>
        <dbReference type="EMBL" id="VDL90862.1"/>
    </source>
</evidence>
<feature type="compositionally biased region" description="Polar residues" evidence="1">
    <location>
        <begin position="145"/>
        <end position="154"/>
    </location>
</feature>
<dbReference type="AlphaFoldDB" id="A0A183SJS9"/>
<evidence type="ECO:0000313" key="4">
    <source>
        <dbReference type="WBParaSite" id="SSLN_0000462901-mRNA-1"/>
    </source>
</evidence>
<dbReference type="PANTHER" id="PTHR47331:SF1">
    <property type="entry name" value="GAG-LIKE PROTEIN"/>
    <property type="match status" value="1"/>
</dbReference>
<feature type="region of interest" description="Disordered" evidence="1">
    <location>
        <begin position="137"/>
        <end position="157"/>
    </location>
</feature>
<dbReference type="Proteomes" id="UP000275846">
    <property type="component" value="Unassembled WGS sequence"/>
</dbReference>
<evidence type="ECO:0000256" key="1">
    <source>
        <dbReference type="SAM" id="MobiDB-lite"/>
    </source>
</evidence>
<dbReference type="WBParaSite" id="SSLN_0000462901-mRNA-1">
    <property type="protein sequence ID" value="SSLN_0000462901-mRNA-1"/>
    <property type="gene ID" value="SSLN_0000462901"/>
</dbReference>
<dbReference type="STRING" id="70667.A0A183SJS9"/>
<evidence type="ECO:0000313" key="3">
    <source>
        <dbReference type="Proteomes" id="UP000275846"/>
    </source>
</evidence>
<accession>A0A183SJS9</accession>
<dbReference type="PANTHER" id="PTHR47331">
    <property type="entry name" value="PHD-TYPE DOMAIN-CONTAINING PROTEIN"/>
    <property type="match status" value="1"/>
</dbReference>
<reference evidence="2 3" key="2">
    <citation type="submission" date="2018-11" db="EMBL/GenBank/DDBJ databases">
        <authorList>
            <consortium name="Pathogen Informatics"/>
        </authorList>
    </citation>
    <scope>NUCLEOTIDE SEQUENCE [LARGE SCALE GENOMIC DNA]</scope>
    <source>
        <strain evidence="2 3">NST_G2</strain>
    </source>
</reference>
<gene>
    <name evidence="2" type="ORF">SSLN_LOCUS4477</name>
</gene>
<organism evidence="4">
    <name type="scientific">Schistocephalus solidus</name>
    <name type="common">Tapeworm</name>
    <dbReference type="NCBI Taxonomy" id="70667"/>
    <lineage>
        <taxon>Eukaryota</taxon>
        <taxon>Metazoa</taxon>
        <taxon>Spiralia</taxon>
        <taxon>Lophotrochozoa</taxon>
        <taxon>Platyhelminthes</taxon>
        <taxon>Cestoda</taxon>
        <taxon>Eucestoda</taxon>
        <taxon>Diphyllobothriidea</taxon>
        <taxon>Diphyllobothriidae</taxon>
        <taxon>Schistocephalus</taxon>
    </lineage>
</organism>
<protein>
    <submittedName>
        <fullName evidence="4">Peptidase A2 domain-containing protein</fullName>
    </submittedName>
</protein>
<proteinExistence type="predicted"/>
<dbReference type="OrthoDB" id="6284596at2759"/>
<reference evidence="4" key="1">
    <citation type="submission" date="2016-06" db="UniProtKB">
        <authorList>
            <consortium name="WormBaseParasite"/>
        </authorList>
    </citation>
    <scope>IDENTIFICATION</scope>
</reference>
<dbReference type="EMBL" id="UYSU01032881">
    <property type="protein sequence ID" value="VDL90862.1"/>
    <property type="molecule type" value="Genomic_DNA"/>
</dbReference>
<name>A0A183SJS9_SCHSO</name>
<sequence>MTPVVASLELPKVELCSSDENPAHYSTFVHQFELAEVRAAIEECVALPSPVAYKRAREILGDLYGKPPIVARSLLEGLFSQARQTTHMAKSIADLHIKMKCCEIALMPMNYTMRNQWAEVTDRISAGRRDRYFADLTEEGEARNRQNPSNTNVQHQRHEGSTAFLAVSGARSGPQSCFICSQTRGVVSCPRLLSMSITYRWNCICEHKACFVGLDNTHFAKVCRCRELCDQFGCTKRHHALVHVVLSENDQRVCALTRIAYVPSRLEGYSHQVSNTGWKRRNLRILDSGSDVTLIKRELLVKN</sequence>
<keyword evidence="3" id="KW-1185">Reference proteome</keyword>